<dbReference type="Pfam" id="PF00153">
    <property type="entry name" value="Mito_carr"/>
    <property type="match status" value="2"/>
</dbReference>
<dbReference type="GO" id="GO:0009083">
    <property type="term" value="P:branched-chain amino acid catabolic process"/>
    <property type="evidence" value="ECO:0007669"/>
    <property type="project" value="InterPro"/>
</dbReference>
<dbReference type="PANTHER" id="PTHR46314:SF2">
    <property type="entry name" value="SOLUTE CARRIER FAMILY 25 MEMBER 44"/>
    <property type="match status" value="1"/>
</dbReference>
<protein>
    <submittedName>
        <fullName evidence="9">Uncharacterized protein</fullName>
    </submittedName>
</protein>
<evidence type="ECO:0000256" key="2">
    <source>
        <dbReference type="ARBA" id="ARBA00006375"/>
    </source>
</evidence>
<dbReference type="SUPFAM" id="SSF103506">
    <property type="entry name" value="Mitochondrial carrier"/>
    <property type="match status" value="1"/>
</dbReference>
<dbReference type="WBParaSite" id="ACRNAN_scaffold13480.g11996.t1">
    <property type="protein sequence ID" value="ACRNAN_scaffold13480.g11996.t1"/>
    <property type="gene ID" value="ACRNAN_scaffold13480.g11996"/>
</dbReference>
<feature type="repeat" description="Solcar" evidence="5">
    <location>
        <begin position="123"/>
        <end position="228"/>
    </location>
</feature>
<sequence length="280" mass="32369">MFKQSTSSEFRPKPNDYDERLHVIEWHHMNLWKYFPYTMACSLSVRAVVYPLVLMKTRFQLQSQNQVYGSMMDAISRILKQEGGRAFWKGFLMQTPQVALNFMSNPVYEFVREILHNQVGISSTGTVSALASSVSTVTKEYVSIPFDIISQQIMIYNSPAGFTRGSSNIVELVKKDGKGNRNLGRRIITVIYKLDGIKGFFRGIFASLLLYVPFSMLFWSTYYFYLYNVKSFVNWYTIKEWNRTEKDKYFTTSQCISAGFAGATAALLTNPLEMYRLRVQ</sequence>
<dbReference type="AlphaFoldDB" id="A0A914CRN1"/>
<dbReference type="GO" id="GO:0015658">
    <property type="term" value="F:branched-chain amino acid transmembrane transporter activity"/>
    <property type="evidence" value="ECO:0007669"/>
    <property type="project" value="InterPro"/>
</dbReference>
<reference evidence="9" key="1">
    <citation type="submission" date="2022-11" db="UniProtKB">
        <authorList>
            <consortium name="WormBaseParasite"/>
        </authorList>
    </citation>
    <scope>IDENTIFICATION</scope>
</reference>
<keyword evidence="3 5" id="KW-0812">Transmembrane</keyword>
<keyword evidence="7" id="KW-1133">Transmembrane helix</keyword>
<keyword evidence="6" id="KW-0813">Transport</keyword>
<evidence type="ECO:0000256" key="7">
    <source>
        <dbReference type="SAM" id="Phobius"/>
    </source>
</evidence>
<comment type="subcellular location">
    <subcellularLocation>
        <location evidence="1">Membrane</location>
        <topology evidence="1">Multi-pass membrane protein</topology>
    </subcellularLocation>
</comment>
<dbReference type="InterPro" id="IPR018108">
    <property type="entry name" value="MCP_transmembrane"/>
</dbReference>
<comment type="similarity">
    <text evidence="2 6">Belongs to the mitochondrial carrier (TC 2.A.29) family.</text>
</comment>
<organism evidence="8 9">
    <name type="scientific">Acrobeloides nanus</name>
    <dbReference type="NCBI Taxonomy" id="290746"/>
    <lineage>
        <taxon>Eukaryota</taxon>
        <taxon>Metazoa</taxon>
        <taxon>Ecdysozoa</taxon>
        <taxon>Nematoda</taxon>
        <taxon>Chromadorea</taxon>
        <taxon>Rhabditida</taxon>
        <taxon>Tylenchina</taxon>
        <taxon>Cephalobomorpha</taxon>
        <taxon>Cephaloboidea</taxon>
        <taxon>Cephalobidae</taxon>
        <taxon>Acrobeloides</taxon>
    </lineage>
</organism>
<dbReference type="Gene3D" id="1.50.40.10">
    <property type="entry name" value="Mitochondrial carrier domain"/>
    <property type="match status" value="2"/>
</dbReference>
<feature type="repeat" description="Solcar" evidence="5">
    <location>
        <begin position="28"/>
        <end position="114"/>
    </location>
</feature>
<evidence type="ECO:0000256" key="1">
    <source>
        <dbReference type="ARBA" id="ARBA00004141"/>
    </source>
</evidence>
<keyword evidence="4 5" id="KW-0472">Membrane</keyword>
<evidence type="ECO:0000313" key="9">
    <source>
        <dbReference type="WBParaSite" id="ACRNAN_scaffold13480.g11996.t1"/>
    </source>
</evidence>
<dbReference type="Proteomes" id="UP000887540">
    <property type="component" value="Unplaced"/>
</dbReference>
<evidence type="ECO:0000256" key="5">
    <source>
        <dbReference type="PROSITE-ProRule" id="PRU00282"/>
    </source>
</evidence>
<dbReference type="PROSITE" id="PS50920">
    <property type="entry name" value="SOLCAR"/>
    <property type="match status" value="2"/>
</dbReference>
<dbReference type="InterPro" id="IPR023395">
    <property type="entry name" value="MCP_dom_sf"/>
</dbReference>
<evidence type="ECO:0000256" key="3">
    <source>
        <dbReference type="ARBA" id="ARBA00022692"/>
    </source>
</evidence>
<evidence type="ECO:0000256" key="4">
    <source>
        <dbReference type="ARBA" id="ARBA00023136"/>
    </source>
</evidence>
<name>A0A914CRN1_9BILA</name>
<dbReference type="GO" id="GO:0016020">
    <property type="term" value="C:membrane"/>
    <property type="evidence" value="ECO:0007669"/>
    <property type="project" value="UniProtKB-SubCell"/>
</dbReference>
<dbReference type="GO" id="GO:0005739">
    <property type="term" value="C:mitochondrion"/>
    <property type="evidence" value="ECO:0007669"/>
    <property type="project" value="InterPro"/>
</dbReference>
<dbReference type="PANTHER" id="PTHR46314">
    <property type="entry name" value="SOLUTE CARRIER FAMILY 25 MEMBER 44"/>
    <property type="match status" value="1"/>
</dbReference>
<evidence type="ECO:0000256" key="6">
    <source>
        <dbReference type="RuleBase" id="RU000488"/>
    </source>
</evidence>
<proteinExistence type="inferred from homology"/>
<accession>A0A914CRN1</accession>
<feature type="transmembrane region" description="Helical" evidence="7">
    <location>
        <begin position="203"/>
        <end position="225"/>
    </location>
</feature>
<evidence type="ECO:0000313" key="8">
    <source>
        <dbReference type="Proteomes" id="UP000887540"/>
    </source>
</evidence>
<dbReference type="InterPro" id="IPR042164">
    <property type="entry name" value="SLC25A44"/>
</dbReference>
<keyword evidence="8" id="KW-1185">Reference proteome</keyword>